<proteinExistence type="predicted"/>
<sequence>MKLTYKKMICTFLAMQASACMTAAPVGAEVCPAAQESVCVLTADKPVIQGELVMLAAEESEKDKKSEHKSTLKEQTKSKWQIFACLGGGVLVVIAVISLLADKKKK</sequence>
<comment type="caution">
    <text evidence="3">The sequence shown here is derived from an EMBL/GenBank/DDBJ whole genome shotgun (WGS) entry which is preliminary data.</text>
</comment>
<reference evidence="3 4" key="1">
    <citation type="submission" date="2011-02" db="EMBL/GenBank/DDBJ databases">
        <authorList>
            <person name="Nelson K.E."/>
            <person name="Sutton G."/>
            <person name="Torralba M."/>
            <person name="Durkin S."/>
            <person name="Harkins D."/>
            <person name="Montgomery R."/>
            <person name="Ziemer C."/>
            <person name="Klaassens E."/>
            <person name="Ocuiv P."/>
            <person name="Morrison M."/>
        </authorList>
    </citation>
    <scope>NUCLEOTIDE SEQUENCE [LARGE SCALE GENOMIC DNA]</scope>
    <source>
        <strain evidence="3 4">8</strain>
    </source>
</reference>
<keyword evidence="1" id="KW-0812">Transmembrane</keyword>
<keyword evidence="1" id="KW-1133">Transmembrane helix</keyword>
<evidence type="ECO:0000256" key="2">
    <source>
        <dbReference type="SAM" id="SignalP"/>
    </source>
</evidence>
<name>E9SHB6_RUMAL</name>
<feature type="transmembrane region" description="Helical" evidence="1">
    <location>
        <begin position="80"/>
        <end position="101"/>
    </location>
</feature>
<dbReference type="AlphaFoldDB" id="E9SHB6"/>
<keyword evidence="2" id="KW-0732">Signal</keyword>
<dbReference type="EMBL" id="ADKM02000130">
    <property type="protein sequence ID" value="EGC01309.1"/>
    <property type="molecule type" value="Genomic_DNA"/>
</dbReference>
<organism evidence="3 4">
    <name type="scientific">Ruminococcus albus 8</name>
    <dbReference type="NCBI Taxonomy" id="246199"/>
    <lineage>
        <taxon>Bacteria</taxon>
        <taxon>Bacillati</taxon>
        <taxon>Bacillota</taxon>
        <taxon>Clostridia</taxon>
        <taxon>Eubacteriales</taxon>
        <taxon>Oscillospiraceae</taxon>
        <taxon>Ruminococcus</taxon>
    </lineage>
</organism>
<protein>
    <submittedName>
        <fullName evidence="3">Conserved domain protein</fullName>
    </submittedName>
</protein>
<feature type="signal peptide" evidence="2">
    <location>
        <begin position="1"/>
        <end position="23"/>
    </location>
</feature>
<keyword evidence="4" id="KW-1185">Reference proteome</keyword>
<evidence type="ECO:0000256" key="1">
    <source>
        <dbReference type="SAM" id="Phobius"/>
    </source>
</evidence>
<feature type="chain" id="PRO_5038478302" evidence="2">
    <location>
        <begin position="24"/>
        <end position="106"/>
    </location>
</feature>
<evidence type="ECO:0000313" key="3">
    <source>
        <dbReference type="EMBL" id="EGC01309.1"/>
    </source>
</evidence>
<evidence type="ECO:0000313" key="4">
    <source>
        <dbReference type="Proteomes" id="UP000004259"/>
    </source>
</evidence>
<gene>
    <name evidence="3" type="ORF">CUS_7644</name>
</gene>
<dbReference type="Proteomes" id="UP000004259">
    <property type="component" value="Unassembled WGS sequence"/>
</dbReference>
<accession>E9SHB6</accession>
<dbReference type="RefSeq" id="WP_002852724.1">
    <property type="nucleotide sequence ID" value="NZ_ADKM02000130.1"/>
</dbReference>
<keyword evidence="1" id="KW-0472">Membrane</keyword>